<evidence type="ECO:0000313" key="1">
    <source>
        <dbReference type="EMBL" id="PSB26396.1"/>
    </source>
</evidence>
<gene>
    <name evidence="1" type="ORF">C7B82_20010</name>
</gene>
<sequence length="504" mass="53195">MSQGKRIFNFAITAILGGVAAILALPSVQTVSAAEKPTIKHVLLISVDGLHAVDLANYVKTHPDSTLAKLSDRGVTYTKAFASRPSDSFPGLLAIVTGGTPRSTGVYYDNSYDRKLSPPGSNCSTIGTEVVLDESIDINPDLLSGGGNPGFNASSIDPAKLPLDPSNGCQPVYPHSYLRVNTIFEVIKKAGGYTAWADKHPAYDLVNGPSGQGVDDLYTPEINNADSPTSKVAATEAYDDIKVTAILNQIDGKTATGAPATVPTIFGMNFQAVSVGEKLPTAGYTDAAATPSAELQDALEHTDASLGKMVAELKAQGLYKSTLIIISAKHGQSPIDPSKVNKPGSLLKLIPAIAPLVAKATEDDIALLWLTDQSKTSDVADALSANKAAGFIRKLYVGESLASLFDDPSTDSRTPDIIVQPIPGTIYTTSTKKIAEHGGFTLDDTNVALLVSNPRFEREKVRDVVTTTQIAPTILKALGLKPRALKAVRLEKTHVLPALELNDD</sequence>
<reference evidence="1 2" key="2">
    <citation type="submission" date="2018-03" db="EMBL/GenBank/DDBJ databases">
        <title>The ancient ancestry and fast evolution of plastids.</title>
        <authorList>
            <person name="Moore K.R."/>
            <person name="Magnabosco C."/>
            <person name="Momper L."/>
            <person name="Gold D.A."/>
            <person name="Bosak T."/>
            <person name="Fournier G.P."/>
        </authorList>
    </citation>
    <scope>NUCLEOTIDE SEQUENCE [LARGE SCALE GENOMIC DNA]</scope>
    <source>
        <strain evidence="1 2">ULC18</strain>
    </source>
</reference>
<dbReference type="PANTHER" id="PTHR10151:SF120">
    <property type="entry name" value="BIS(5'-ADENOSYL)-TRIPHOSPHATASE"/>
    <property type="match status" value="1"/>
</dbReference>
<dbReference type="AlphaFoldDB" id="A0A2T1E0V8"/>
<name>A0A2T1E0V8_9CYAN</name>
<dbReference type="PANTHER" id="PTHR10151">
    <property type="entry name" value="ECTONUCLEOTIDE PYROPHOSPHATASE/PHOSPHODIESTERASE"/>
    <property type="match status" value="1"/>
</dbReference>
<dbReference type="SUPFAM" id="SSF53649">
    <property type="entry name" value="Alkaline phosphatase-like"/>
    <property type="match status" value="1"/>
</dbReference>
<dbReference type="EMBL" id="PVWK01000108">
    <property type="protein sequence ID" value="PSB26396.1"/>
    <property type="molecule type" value="Genomic_DNA"/>
</dbReference>
<evidence type="ECO:0000313" key="2">
    <source>
        <dbReference type="Proteomes" id="UP000239576"/>
    </source>
</evidence>
<dbReference type="Gene3D" id="3.40.720.10">
    <property type="entry name" value="Alkaline Phosphatase, subunit A"/>
    <property type="match status" value="1"/>
</dbReference>
<dbReference type="InterPro" id="IPR002591">
    <property type="entry name" value="Phosphodiest/P_Trfase"/>
</dbReference>
<dbReference type="Proteomes" id="UP000239576">
    <property type="component" value="Unassembled WGS sequence"/>
</dbReference>
<accession>A0A2T1E0V8</accession>
<dbReference type="GO" id="GO:0016787">
    <property type="term" value="F:hydrolase activity"/>
    <property type="evidence" value="ECO:0007669"/>
    <property type="project" value="UniProtKB-ARBA"/>
</dbReference>
<dbReference type="InterPro" id="IPR017850">
    <property type="entry name" value="Alkaline_phosphatase_core_sf"/>
</dbReference>
<dbReference type="Pfam" id="PF01663">
    <property type="entry name" value="Phosphodiest"/>
    <property type="match status" value="2"/>
</dbReference>
<organism evidence="1 2">
    <name type="scientific">Stenomitos frigidus ULC18</name>
    <dbReference type="NCBI Taxonomy" id="2107698"/>
    <lineage>
        <taxon>Bacteria</taxon>
        <taxon>Bacillati</taxon>
        <taxon>Cyanobacteriota</taxon>
        <taxon>Cyanophyceae</taxon>
        <taxon>Leptolyngbyales</taxon>
        <taxon>Leptolyngbyaceae</taxon>
        <taxon>Stenomitos</taxon>
    </lineage>
</organism>
<keyword evidence="2" id="KW-1185">Reference proteome</keyword>
<proteinExistence type="predicted"/>
<dbReference type="OrthoDB" id="9762324at2"/>
<reference evidence="2" key="1">
    <citation type="submission" date="2018-02" db="EMBL/GenBank/DDBJ databases">
        <authorList>
            <person name="Moore K."/>
            <person name="Momper L."/>
        </authorList>
    </citation>
    <scope>NUCLEOTIDE SEQUENCE [LARGE SCALE GENOMIC DNA]</scope>
    <source>
        <strain evidence="2">ULC18</strain>
    </source>
</reference>
<protein>
    <submittedName>
        <fullName evidence="1">Alkaline phosphatase family protein</fullName>
    </submittedName>
</protein>
<comment type="caution">
    <text evidence="1">The sequence shown here is derived from an EMBL/GenBank/DDBJ whole genome shotgun (WGS) entry which is preliminary data.</text>
</comment>